<proteinExistence type="predicted"/>
<accession>A0A8J8KA95</accession>
<comment type="caution">
    <text evidence="1">The sequence shown here is derived from an EMBL/GenBank/DDBJ whole genome shotgun (WGS) entry which is preliminary data.</text>
</comment>
<name>A0A8J8KA95_9BACI</name>
<dbReference type="AlphaFoldDB" id="A0A8J8KA95"/>
<dbReference type="SUPFAM" id="SSF143744">
    <property type="entry name" value="GlcG-like"/>
    <property type="match status" value="1"/>
</dbReference>
<dbReference type="InterPro" id="IPR038084">
    <property type="entry name" value="PduO/GlcC-like_sf"/>
</dbReference>
<reference evidence="1" key="1">
    <citation type="submission" date="2020-06" db="EMBL/GenBank/DDBJ databases">
        <title>A novel thermopfilic bacterium from Erzurum, Turkey.</title>
        <authorList>
            <person name="Adiguzel A."/>
            <person name="Ay H."/>
            <person name="Baltaci M.O."/>
        </authorList>
    </citation>
    <scope>NUCLEOTIDE SEQUENCE</scope>
    <source>
        <strain evidence="1">P2</strain>
    </source>
</reference>
<organism evidence="1 2">
    <name type="scientific">Calidifontibacillus erzurumensis</name>
    <dbReference type="NCBI Taxonomy" id="2741433"/>
    <lineage>
        <taxon>Bacteria</taxon>
        <taxon>Bacillati</taxon>
        <taxon>Bacillota</taxon>
        <taxon>Bacilli</taxon>
        <taxon>Bacillales</taxon>
        <taxon>Bacillaceae</taxon>
        <taxon>Calidifontibacillus/Schinkia group</taxon>
        <taxon>Calidifontibacillus</taxon>
    </lineage>
</organism>
<dbReference type="EMBL" id="JABTTE010000002">
    <property type="protein sequence ID" value="NSL50574.1"/>
    <property type="molecule type" value="Genomic_DNA"/>
</dbReference>
<evidence type="ECO:0000313" key="2">
    <source>
        <dbReference type="Proteomes" id="UP000625804"/>
    </source>
</evidence>
<gene>
    <name evidence="1" type="ORF">HR057_02210</name>
</gene>
<keyword evidence="2" id="KW-1185">Reference proteome</keyword>
<evidence type="ECO:0000313" key="1">
    <source>
        <dbReference type="EMBL" id="NSL50574.1"/>
    </source>
</evidence>
<sequence length="42" mass="4627">MKWYSLYFQLSILGGVFPINLDGKIFDVIDVSGGSAAEDEKC</sequence>
<dbReference type="Proteomes" id="UP000625804">
    <property type="component" value="Unassembled WGS sequence"/>
</dbReference>
<protein>
    <submittedName>
        <fullName evidence="1">Heme-binding protein</fullName>
    </submittedName>
</protein>